<dbReference type="EMBL" id="RCWN01000001">
    <property type="protein sequence ID" value="RLQ87498.1"/>
    <property type="molecule type" value="Genomic_DNA"/>
</dbReference>
<reference evidence="2 3" key="1">
    <citation type="submission" date="2018-10" db="EMBL/GenBank/DDBJ databases">
        <title>Notoacmeibacter sp. M2BS9Y-3-1, whole genome shotgun sequence.</title>
        <authorList>
            <person name="Tuo L."/>
        </authorList>
    </citation>
    <scope>NUCLEOTIDE SEQUENCE [LARGE SCALE GENOMIC DNA]</scope>
    <source>
        <strain evidence="2 3">M2BS9Y-3-1</strain>
    </source>
</reference>
<feature type="domain" description="RES" evidence="1">
    <location>
        <begin position="19"/>
        <end position="160"/>
    </location>
</feature>
<dbReference type="SMART" id="SM00953">
    <property type="entry name" value="RES"/>
    <property type="match status" value="1"/>
</dbReference>
<accession>A0A3L7J9S0</accession>
<keyword evidence="3" id="KW-1185">Reference proteome</keyword>
<evidence type="ECO:0000313" key="2">
    <source>
        <dbReference type="EMBL" id="RLQ87498.1"/>
    </source>
</evidence>
<dbReference type="Pfam" id="PF08808">
    <property type="entry name" value="RES"/>
    <property type="match status" value="1"/>
</dbReference>
<gene>
    <name evidence="2" type="ORF">D8780_04040</name>
</gene>
<dbReference type="RefSeq" id="WP_121644466.1">
    <property type="nucleotide sequence ID" value="NZ_RCWN01000001.1"/>
</dbReference>
<proteinExistence type="predicted"/>
<comment type="caution">
    <text evidence="2">The sequence shown here is derived from an EMBL/GenBank/DDBJ whole genome shotgun (WGS) entry which is preliminary data.</text>
</comment>
<sequence length="164" mass="18255">MVYSGKLYRALNPVFARTPMSGRGAELYGGRFNPKGTPALYLSTSVQTALREANQVGDLQPTTLVCYRARIEMIFDTADSDALEAEGFTLDTLAAPDWRDQMQVEGEARTQRFARTLIARGYNGLRVRSFAKGSGPDAVNLVLWKWGTKPPSRLQLIDDEHRLS</sequence>
<dbReference type="InterPro" id="IPR014914">
    <property type="entry name" value="RES_dom"/>
</dbReference>
<name>A0A3L7J9S0_9HYPH</name>
<organism evidence="2 3">
    <name type="scientific">Notoacmeibacter ruber</name>
    <dbReference type="NCBI Taxonomy" id="2670375"/>
    <lineage>
        <taxon>Bacteria</taxon>
        <taxon>Pseudomonadati</taxon>
        <taxon>Pseudomonadota</taxon>
        <taxon>Alphaproteobacteria</taxon>
        <taxon>Hyphomicrobiales</taxon>
        <taxon>Notoacmeibacteraceae</taxon>
        <taxon>Notoacmeibacter</taxon>
    </lineage>
</organism>
<evidence type="ECO:0000313" key="3">
    <source>
        <dbReference type="Proteomes" id="UP000281094"/>
    </source>
</evidence>
<evidence type="ECO:0000259" key="1">
    <source>
        <dbReference type="SMART" id="SM00953"/>
    </source>
</evidence>
<protein>
    <submittedName>
        <fullName evidence="2">RES domain-containing protein</fullName>
    </submittedName>
</protein>
<dbReference type="Proteomes" id="UP000281094">
    <property type="component" value="Unassembled WGS sequence"/>
</dbReference>
<dbReference type="AlphaFoldDB" id="A0A3L7J9S0"/>